<feature type="domain" description="Amine oxidase" evidence="5">
    <location>
        <begin position="22"/>
        <end position="458"/>
    </location>
</feature>
<dbReference type="RefSeq" id="WP_098512044.1">
    <property type="nucleotide sequence ID" value="NZ_JBIAKZ010000017.1"/>
</dbReference>
<evidence type="ECO:0000256" key="4">
    <source>
        <dbReference type="SAM" id="Phobius"/>
    </source>
</evidence>
<dbReference type="InterPro" id="IPR050464">
    <property type="entry name" value="Zeta_carotene_desat/Oxidored"/>
</dbReference>
<keyword evidence="7" id="KW-1185">Reference proteome</keyword>
<evidence type="ECO:0000313" key="7">
    <source>
        <dbReference type="Proteomes" id="UP000243542"/>
    </source>
</evidence>
<dbReference type="InterPro" id="IPR001613">
    <property type="entry name" value="Flavin_amine_oxidase"/>
</dbReference>
<evidence type="ECO:0000256" key="1">
    <source>
        <dbReference type="ARBA" id="ARBA00001974"/>
    </source>
</evidence>
<keyword evidence="4" id="KW-0472">Membrane</keyword>
<dbReference type="EMBL" id="PDJK01000002">
    <property type="protein sequence ID" value="PFG47996.1"/>
    <property type="molecule type" value="Genomic_DNA"/>
</dbReference>
<dbReference type="Gene3D" id="3.50.50.60">
    <property type="entry name" value="FAD/NAD(P)-binding domain"/>
    <property type="match status" value="1"/>
</dbReference>
<organism evidence="6 7">
    <name type="scientific">Amycolatopsis sulphurea</name>
    <dbReference type="NCBI Taxonomy" id="76022"/>
    <lineage>
        <taxon>Bacteria</taxon>
        <taxon>Bacillati</taxon>
        <taxon>Actinomycetota</taxon>
        <taxon>Actinomycetes</taxon>
        <taxon>Pseudonocardiales</taxon>
        <taxon>Pseudonocardiaceae</taxon>
        <taxon>Amycolatopsis</taxon>
    </lineage>
</organism>
<comment type="caution">
    <text evidence="6">The sequence shown here is derived from an EMBL/GenBank/DDBJ whole genome shotgun (WGS) entry which is preliminary data.</text>
</comment>
<feature type="binding site" evidence="3">
    <location>
        <position position="359"/>
    </location>
    <ligand>
        <name>substrate</name>
    </ligand>
</feature>
<proteinExistence type="predicted"/>
<feature type="binding site" evidence="3">
    <location>
        <position position="245"/>
    </location>
    <ligand>
        <name>FAD</name>
        <dbReference type="ChEBI" id="CHEBI:57692"/>
    </ligand>
</feature>
<keyword evidence="4" id="KW-1133">Transmembrane helix</keyword>
<dbReference type="PANTHER" id="PTHR42923">
    <property type="entry name" value="PROTOPORPHYRINOGEN OXIDASE"/>
    <property type="match status" value="1"/>
</dbReference>
<evidence type="ECO:0000256" key="2">
    <source>
        <dbReference type="ARBA" id="ARBA00023002"/>
    </source>
</evidence>
<reference evidence="6 7" key="1">
    <citation type="submission" date="2017-10" db="EMBL/GenBank/DDBJ databases">
        <title>Sequencing the genomes of 1000 actinobacteria strains.</title>
        <authorList>
            <person name="Klenk H.-P."/>
        </authorList>
    </citation>
    <scope>NUCLEOTIDE SEQUENCE [LARGE SCALE GENOMIC DNA]</scope>
    <source>
        <strain evidence="6 7">DSM 46092</strain>
    </source>
</reference>
<feature type="transmembrane region" description="Helical" evidence="4">
    <location>
        <begin position="12"/>
        <end position="31"/>
    </location>
</feature>
<accession>A0A2A9FB20</accession>
<dbReference type="AlphaFoldDB" id="A0A2A9FB20"/>
<evidence type="ECO:0000259" key="5">
    <source>
        <dbReference type="Pfam" id="PF01593"/>
    </source>
</evidence>
<sequence length="466" mass="49767">MRTDKVGGASDPFEVVVIGGGLAGLAAAWRLRKQRVLLLESGDRLGGRLYSQREDGDDYWLNFGAHLFPAPGGVVDSMAKDVGLETLPITGSMMGIAYKERILASGPIESYPLRLPLPVREKIAFARAGVRLKRAVARYHQVLSRRPGESEAELRQRSLAYLDDRTFSEFLGDLSPETASIFACAAHRATAEPASLSAGSGIGLFALVWGGAGSLIARNLVGGSSVLPEALGRQLGDRVRLGAEVRRIAPRAEGIQQIEYTMDGQAEVAEARHVIVAVPAPIAAPLVAPISRVAAESLSAITYGPFLSMAMRTNEVAAQPWDDVYALATPGRSFDMFTNHAQILRTSAERAPGGSLMVYAGGDGAARLMARPDEEIKQTFLEDLHRLYPGTRGIVAAAKVHRWKLGNVYARPGRHRLQPALEGPLGESRNVHLAGDYFAELGSMETAAKTGDSAAQRVARALASGG</sequence>
<dbReference type="SUPFAM" id="SSF51905">
    <property type="entry name" value="FAD/NAD(P)-binding domain"/>
    <property type="match status" value="1"/>
</dbReference>
<dbReference type="InterPro" id="IPR002937">
    <property type="entry name" value="Amino_oxidase"/>
</dbReference>
<dbReference type="SUPFAM" id="SSF54373">
    <property type="entry name" value="FAD-linked reductases, C-terminal domain"/>
    <property type="match status" value="1"/>
</dbReference>
<comment type="cofactor">
    <cofactor evidence="1">
        <name>FAD</name>
        <dbReference type="ChEBI" id="CHEBI:57692"/>
    </cofactor>
</comment>
<dbReference type="Pfam" id="PF01593">
    <property type="entry name" value="Amino_oxidase"/>
    <property type="match status" value="1"/>
</dbReference>
<evidence type="ECO:0000256" key="3">
    <source>
        <dbReference type="PIRSR" id="PIRSR601613-1"/>
    </source>
</evidence>
<keyword evidence="4" id="KW-0812">Transmembrane</keyword>
<gene>
    <name evidence="6" type="ORF">ATK36_3064</name>
</gene>
<dbReference type="PRINTS" id="PR00757">
    <property type="entry name" value="AMINEOXDASEF"/>
</dbReference>
<evidence type="ECO:0000313" key="6">
    <source>
        <dbReference type="EMBL" id="PFG47996.1"/>
    </source>
</evidence>
<protein>
    <submittedName>
        <fullName evidence="6">Oxygen-dependent protoporphyrinogen oxidase</fullName>
    </submittedName>
</protein>
<keyword evidence="2" id="KW-0560">Oxidoreductase</keyword>
<dbReference type="Proteomes" id="UP000243542">
    <property type="component" value="Unassembled WGS sequence"/>
</dbReference>
<name>A0A2A9FB20_9PSEU</name>
<dbReference type="InterPro" id="IPR036188">
    <property type="entry name" value="FAD/NAD-bd_sf"/>
</dbReference>
<dbReference type="GO" id="GO:0016491">
    <property type="term" value="F:oxidoreductase activity"/>
    <property type="evidence" value="ECO:0007669"/>
    <property type="project" value="UniProtKB-KW"/>
</dbReference>